<feature type="transmembrane region" description="Helical" evidence="3">
    <location>
        <begin position="272"/>
        <end position="289"/>
    </location>
</feature>
<dbReference type="InterPro" id="IPR050327">
    <property type="entry name" value="Proton-linked_MCT"/>
</dbReference>
<feature type="transmembrane region" description="Helical" evidence="3">
    <location>
        <begin position="194"/>
        <end position="215"/>
    </location>
</feature>
<dbReference type="GO" id="GO:0016020">
    <property type="term" value="C:membrane"/>
    <property type="evidence" value="ECO:0007669"/>
    <property type="project" value="UniProtKB-SubCell"/>
</dbReference>
<proteinExistence type="inferred from homology"/>
<name>A0A8H6X7R9_9AGAR</name>
<evidence type="ECO:0000256" key="1">
    <source>
        <dbReference type="ARBA" id="ARBA00004141"/>
    </source>
</evidence>
<dbReference type="SUPFAM" id="SSF103473">
    <property type="entry name" value="MFS general substrate transporter"/>
    <property type="match status" value="1"/>
</dbReference>
<dbReference type="Gene3D" id="1.20.1250.20">
    <property type="entry name" value="MFS general substrate transporter like domains"/>
    <property type="match status" value="2"/>
</dbReference>
<comment type="caution">
    <text evidence="4">The sequence shown here is derived from an EMBL/GenBank/DDBJ whole genome shotgun (WGS) entry which is preliminary data.</text>
</comment>
<dbReference type="PANTHER" id="PTHR11360:SF319">
    <property type="entry name" value="MAJOR FACILITATOR SUPERFAMILY (MFS) PROFILE DOMAIN-CONTAINING PROTEIN"/>
    <property type="match status" value="1"/>
</dbReference>
<dbReference type="PANTHER" id="PTHR11360">
    <property type="entry name" value="MONOCARBOXYLATE TRANSPORTER"/>
    <property type="match status" value="1"/>
</dbReference>
<feature type="transmembrane region" description="Helical" evidence="3">
    <location>
        <begin position="163"/>
        <end position="182"/>
    </location>
</feature>
<protein>
    <submittedName>
        <fullName evidence="4">MFS general substrate transporter</fullName>
    </submittedName>
</protein>
<keyword evidence="3" id="KW-1133">Transmembrane helix</keyword>
<evidence type="ECO:0000313" key="5">
    <source>
        <dbReference type="Proteomes" id="UP000620124"/>
    </source>
</evidence>
<dbReference type="InterPro" id="IPR011701">
    <property type="entry name" value="MFS"/>
</dbReference>
<feature type="transmembrane region" description="Helical" evidence="3">
    <location>
        <begin position="100"/>
        <end position="121"/>
    </location>
</feature>
<accession>A0A8H6X7R9</accession>
<evidence type="ECO:0000256" key="2">
    <source>
        <dbReference type="ARBA" id="ARBA00006727"/>
    </source>
</evidence>
<evidence type="ECO:0000256" key="3">
    <source>
        <dbReference type="SAM" id="Phobius"/>
    </source>
</evidence>
<sequence>MAQLSDEKLSDSGVDPGAAELSPPAAYVPKDGGWRAWSTLIGGCATFAATMGYANAFGVYQDRYTRAGISASGASWIGSTQLFLLIAMGLPAGKLIDMGYFRITMLTGSVIYVCSLLALSFAKQDQYYQLFLAQGLGMGIGGGLLYVPAMGVQAYHWRKRRPMAVGVVLVGASIGGIIFPIVLNRMLATSSFPFAVRASMFIVIGLLGAANALMSSPNPTAVRKGDLPMKAIMRDISYWFLTLGTLAVLSGVFFPYFYLQLYSILQGVDSDTAFYCLAVMNAASIPGRIGPNLLVNKLGVFNILIPFCTLCGVLVFALFGVSNAGGMFAFAAVYGFVSGAFLSLISFAMASSARHESEIGVRLGVAYSIAALGALVGNPIDGVLLGQGFTWVRPIVFTSIMILGGTFFHWSRSSFDFAYERDCICMTVSSSLLVCICCGVKPLEEHSLGFEWIFHNCSRLA</sequence>
<gene>
    <name evidence="4" type="ORF">MVEN_02160800</name>
</gene>
<feature type="transmembrane region" description="Helical" evidence="3">
    <location>
        <begin position="359"/>
        <end position="380"/>
    </location>
</feature>
<comment type="subcellular location">
    <subcellularLocation>
        <location evidence="1">Membrane</location>
        <topology evidence="1">Multi-pass membrane protein</topology>
    </subcellularLocation>
</comment>
<dbReference type="Pfam" id="PF07690">
    <property type="entry name" value="MFS_1"/>
    <property type="match status" value="1"/>
</dbReference>
<keyword evidence="5" id="KW-1185">Reference proteome</keyword>
<keyword evidence="3" id="KW-0472">Membrane</keyword>
<dbReference type="InterPro" id="IPR036259">
    <property type="entry name" value="MFS_trans_sf"/>
</dbReference>
<organism evidence="4 5">
    <name type="scientific">Mycena venus</name>
    <dbReference type="NCBI Taxonomy" id="2733690"/>
    <lineage>
        <taxon>Eukaryota</taxon>
        <taxon>Fungi</taxon>
        <taxon>Dikarya</taxon>
        <taxon>Basidiomycota</taxon>
        <taxon>Agaricomycotina</taxon>
        <taxon>Agaricomycetes</taxon>
        <taxon>Agaricomycetidae</taxon>
        <taxon>Agaricales</taxon>
        <taxon>Marasmiineae</taxon>
        <taxon>Mycenaceae</taxon>
        <taxon>Mycena</taxon>
    </lineage>
</organism>
<keyword evidence="3" id="KW-0812">Transmembrane</keyword>
<feature type="transmembrane region" description="Helical" evidence="3">
    <location>
        <begin position="327"/>
        <end position="347"/>
    </location>
</feature>
<evidence type="ECO:0000313" key="4">
    <source>
        <dbReference type="EMBL" id="KAF7336135.1"/>
    </source>
</evidence>
<reference evidence="4" key="1">
    <citation type="submission" date="2020-05" db="EMBL/GenBank/DDBJ databases">
        <title>Mycena genomes resolve the evolution of fungal bioluminescence.</title>
        <authorList>
            <person name="Tsai I.J."/>
        </authorList>
    </citation>
    <scope>NUCLEOTIDE SEQUENCE</scope>
    <source>
        <strain evidence="4">CCC161011</strain>
    </source>
</reference>
<feature type="transmembrane region" description="Helical" evidence="3">
    <location>
        <begin position="36"/>
        <end position="54"/>
    </location>
</feature>
<feature type="transmembrane region" description="Helical" evidence="3">
    <location>
        <begin position="127"/>
        <end position="151"/>
    </location>
</feature>
<dbReference type="Proteomes" id="UP000620124">
    <property type="component" value="Unassembled WGS sequence"/>
</dbReference>
<dbReference type="AlphaFoldDB" id="A0A8H6X7R9"/>
<dbReference type="EMBL" id="JACAZI010000023">
    <property type="protein sequence ID" value="KAF7336135.1"/>
    <property type="molecule type" value="Genomic_DNA"/>
</dbReference>
<comment type="similarity">
    <text evidence="2">Belongs to the major facilitator superfamily. Monocarboxylate porter (TC 2.A.1.13) family.</text>
</comment>
<dbReference type="GO" id="GO:0022857">
    <property type="term" value="F:transmembrane transporter activity"/>
    <property type="evidence" value="ECO:0007669"/>
    <property type="project" value="InterPro"/>
</dbReference>
<feature type="transmembrane region" description="Helical" evidence="3">
    <location>
        <begin position="236"/>
        <end position="257"/>
    </location>
</feature>
<dbReference type="OrthoDB" id="6499973at2759"/>
<feature type="transmembrane region" description="Helical" evidence="3">
    <location>
        <begin position="392"/>
        <end position="411"/>
    </location>
</feature>
<feature type="transmembrane region" description="Helical" evidence="3">
    <location>
        <begin position="301"/>
        <end position="321"/>
    </location>
</feature>